<organism evidence="1 2">
    <name type="scientific">Actinoallomurus iriomotensis</name>
    <dbReference type="NCBI Taxonomy" id="478107"/>
    <lineage>
        <taxon>Bacteria</taxon>
        <taxon>Bacillati</taxon>
        <taxon>Actinomycetota</taxon>
        <taxon>Actinomycetes</taxon>
        <taxon>Streptosporangiales</taxon>
        <taxon>Thermomonosporaceae</taxon>
        <taxon>Actinoallomurus</taxon>
    </lineage>
</organism>
<dbReference type="Gene3D" id="1.10.10.60">
    <property type="entry name" value="Homeodomain-like"/>
    <property type="match status" value="1"/>
</dbReference>
<evidence type="ECO:0000313" key="2">
    <source>
        <dbReference type="Proteomes" id="UP001165074"/>
    </source>
</evidence>
<proteinExistence type="predicted"/>
<comment type="caution">
    <text evidence="1">The sequence shown here is derived from an EMBL/GenBank/DDBJ whole genome shotgun (WGS) entry which is preliminary data.</text>
</comment>
<reference evidence="1" key="1">
    <citation type="submission" date="2023-03" db="EMBL/GenBank/DDBJ databases">
        <title>Actinoallomurus iriomotensis NBRC 103684.</title>
        <authorList>
            <person name="Ichikawa N."/>
            <person name="Sato H."/>
            <person name="Tonouchi N."/>
        </authorList>
    </citation>
    <scope>NUCLEOTIDE SEQUENCE</scope>
    <source>
        <strain evidence="1">NBRC 103684</strain>
    </source>
</reference>
<name>A0A9W6W0C2_9ACTN</name>
<dbReference type="Proteomes" id="UP001165074">
    <property type="component" value="Unassembled WGS sequence"/>
</dbReference>
<keyword evidence="2" id="KW-1185">Reference proteome</keyword>
<gene>
    <name evidence="1" type="ORF">Airi02_041280</name>
</gene>
<evidence type="ECO:0000313" key="1">
    <source>
        <dbReference type="EMBL" id="GLY86199.1"/>
    </source>
</evidence>
<sequence>MIRAAIAIADAEGPAALSMRRLAADLDADPMSPYSYITGLTLIAAYSIGDACRAPVMGSG</sequence>
<dbReference type="EMBL" id="BSTK01000005">
    <property type="protein sequence ID" value="GLY86199.1"/>
    <property type="molecule type" value="Genomic_DNA"/>
</dbReference>
<accession>A0A9W6W0C2</accession>
<protein>
    <submittedName>
        <fullName evidence="1">Uncharacterized protein</fullName>
    </submittedName>
</protein>
<dbReference type="AlphaFoldDB" id="A0A9W6W0C2"/>